<feature type="compositionally biased region" description="Basic and acidic residues" evidence="1">
    <location>
        <begin position="32"/>
        <end position="45"/>
    </location>
</feature>
<organism evidence="2 3">
    <name type="scientific">Psophocarpus tetragonolobus</name>
    <name type="common">Winged bean</name>
    <name type="synonym">Dolichos tetragonolobus</name>
    <dbReference type="NCBI Taxonomy" id="3891"/>
    <lineage>
        <taxon>Eukaryota</taxon>
        <taxon>Viridiplantae</taxon>
        <taxon>Streptophyta</taxon>
        <taxon>Embryophyta</taxon>
        <taxon>Tracheophyta</taxon>
        <taxon>Spermatophyta</taxon>
        <taxon>Magnoliopsida</taxon>
        <taxon>eudicotyledons</taxon>
        <taxon>Gunneridae</taxon>
        <taxon>Pentapetalae</taxon>
        <taxon>rosids</taxon>
        <taxon>fabids</taxon>
        <taxon>Fabales</taxon>
        <taxon>Fabaceae</taxon>
        <taxon>Papilionoideae</taxon>
        <taxon>50 kb inversion clade</taxon>
        <taxon>NPAAA clade</taxon>
        <taxon>indigoferoid/millettioid clade</taxon>
        <taxon>Phaseoleae</taxon>
        <taxon>Psophocarpus</taxon>
    </lineage>
</organism>
<gene>
    <name evidence="2" type="ORF">VNO78_06366</name>
</gene>
<evidence type="ECO:0000313" key="3">
    <source>
        <dbReference type="Proteomes" id="UP001386955"/>
    </source>
</evidence>
<evidence type="ECO:0000313" key="2">
    <source>
        <dbReference type="EMBL" id="KAK7405167.1"/>
    </source>
</evidence>
<comment type="caution">
    <text evidence="2">The sequence shown here is derived from an EMBL/GenBank/DDBJ whole genome shotgun (WGS) entry which is preliminary data.</text>
</comment>
<dbReference type="Proteomes" id="UP001386955">
    <property type="component" value="Unassembled WGS sequence"/>
</dbReference>
<evidence type="ECO:0000256" key="1">
    <source>
        <dbReference type="SAM" id="MobiDB-lite"/>
    </source>
</evidence>
<keyword evidence="3" id="KW-1185">Reference proteome</keyword>
<proteinExistence type="predicted"/>
<protein>
    <submittedName>
        <fullName evidence="2">Uncharacterized protein</fullName>
    </submittedName>
</protein>
<accession>A0AAN9STI3</accession>
<name>A0AAN9STI3_PSOTE</name>
<sequence>MKEDCEQEGVIGREISEEEGSDGGRLCGGGGSKREGRSQRRKEVMTKGGSAKGEREGGFQKGKALVVGKAWQEGYNGWVRRQR</sequence>
<reference evidence="2 3" key="1">
    <citation type="submission" date="2024-01" db="EMBL/GenBank/DDBJ databases">
        <title>The genomes of 5 underutilized Papilionoideae crops provide insights into root nodulation and disease resistanc.</title>
        <authorList>
            <person name="Jiang F."/>
        </authorList>
    </citation>
    <scope>NUCLEOTIDE SEQUENCE [LARGE SCALE GENOMIC DNA]</scope>
    <source>
        <strain evidence="2">DUOXIRENSHENG_FW03</strain>
        <tissue evidence="2">Leaves</tissue>
    </source>
</reference>
<dbReference type="AlphaFoldDB" id="A0AAN9STI3"/>
<dbReference type="EMBL" id="JAYMYS010000002">
    <property type="protein sequence ID" value="KAK7405167.1"/>
    <property type="molecule type" value="Genomic_DNA"/>
</dbReference>
<feature type="region of interest" description="Disordered" evidence="1">
    <location>
        <begin position="1"/>
        <end position="60"/>
    </location>
</feature>